<feature type="non-terminal residue" evidence="1">
    <location>
        <position position="1"/>
    </location>
</feature>
<gene>
    <name evidence="1" type="ORF">TOA249_LOCUS26541</name>
</gene>
<dbReference type="Proteomes" id="UP000663838">
    <property type="component" value="Unassembled WGS sequence"/>
</dbReference>
<name>A0A821RTH3_9BILA</name>
<organism evidence="1 2">
    <name type="scientific">Rotaria socialis</name>
    <dbReference type="NCBI Taxonomy" id="392032"/>
    <lineage>
        <taxon>Eukaryota</taxon>
        <taxon>Metazoa</taxon>
        <taxon>Spiralia</taxon>
        <taxon>Gnathifera</taxon>
        <taxon>Rotifera</taxon>
        <taxon>Eurotatoria</taxon>
        <taxon>Bdelloidea</taxon>
        <taxon>Philodinida</taxon>
        <taxon>Philodinidae</taxon>
        <taxon>Rotaria</taxon>
    </lineage>
</organism>
<comment type="caution">
    <text evidence="1">The sequence shown here is derived from an EMBL/GenBank/DDBJ whole genome shotgun (WGS) entry which is preliminary data.</text>
</comment>
<dbReference type="AlphaFoldDB" id="A0A821RTH3"/>
<evidence type="ECO:0000313" key="2">
    <source>
        <dbReference type="Proteomes" id="UP000663838"/>
    </source>
</evidence>
<evidence type="ECO:0000313" key="1">
    <source>
        <dbReference type="EMBL" id="CAF4846713.1"/>
    </source>
</evidence>
<protein>
    <submittedName>
        <fullName evidence="1">Uncharacterized protein</fullName>
    </submittedName>
</protein>
<proteinExistence type="predicted"/>
<sequence>MTNSWNSCFKPLCGSSISDGQACYKAKTSNGTYMCVPTAECDDFDTCDKEQMCSTSKSLCIIDSCCGKSLCVPRLWVEICRMKKPADADEAFWTYINRVVYIQSVNHPDRYLALSGSEGGVNLLPLSSDTIVFVMRPCVWKPMQTAYPNFACVTFQSYDGKPIKTLQHGNFRVFMKSLFNSNGKENEGDLANSSFMLVGGAK</sequence>
<accession>A0A821RTH3</accession>
<reference evidence="1" key="1">
    <citation type="submission" date="2021-02" db="EMBL/GenBank/DDBJ databases">
        <authorList>
            <person name="Nowell W R."/>
        </authorList>
    </citation>
    <scope>NUCLEOTIDE SEQUENCE</scope>
</reference>
<dbReference type="EMBL" id="CAJOBS010003139">
    <property type="protein sequence ID" value="CAF4846713.1"/>
    <property type="molecule type" value="Genomic_DNA"/>
</dbReference>